<organism evidence="1 2">
    <name type="scientific">Phytophthora nicotianae P1976</name>
    <dbReference type="NCBI Taxonomy" id="1317066"/>
    <lineage>
        <taxon>Eukaryota</taxon>
        <taxon>Sar</taxon>
        <taxon>Stramenopiles</taxon>
        <taxon>Oomycota</taxon>
        <taxon>Peronosporomycetes</taxon>
        <taxon>Peronosporales</taxon>
        <taxon>Peronosporaceae</taxon>
        <taxon>Phytophthora</taxon>
    </lineage>
</organism>
<gene>
    <name evidence="1" type="ORF">F444_10962</name>
</gene>
<dbReference type="EMBL" id="ANJA01001971">
    <property type="protein sequence ID" value="ETO73055.1"/>
    <property type="molecule type" value="Genomic_DNA"/>
</dbReference>
<dbReference type="Proteomes" id="UP000028582">
    <property type="component" value="Unassembled WGS sequence"/>
</dbReference>
<sequence>MSVKPIVESTLDTPKRDICQKLGGDYSIFREKMDFESSIGEVDALVRDQAKLSRFRVNFNSSDSARNKQAFVELSQIELIQT</sequence>
<dbReference type="AlphaFoldDB" id="A0A081A2E4"/>
<protein>
    <submittedName>
        <fullName evidence="1">Uncharacterized protein</fullName>
    </submittedName>
</protein>
<evidence type="ECO:0000313" key="1">
    <source>
        <dbReference type="EMBL" id="ETO73055.1"/>
    </source>
</evidence>
<name>A0A081A2E4_PHYNI</name>
<accession>A0A081A2E4</accession>
<proteinExistence type="predicted"/>
<evidence type="ECO:0000313" key="2">
    <source>
        <dbReference type="Proteomes" id="UP000028582"/>
    </source>
</evidence>
<reference evidence="1 2" key="1">
    <citation type="submission" date="2013-11" db="EMBL/GenBank/DDBJ databases">
        <title>The Genome Sequence of Phytophthora parasitica P1976.</title>
        <authorList>
            <consortium name="The Broad Institute Genomics Platform"/>
            <person name="Russ C."/>
            <person name="Tyler B."/>
            <person name="Panabieres F."/>
            <person name="Shan W."/>
            <person name="Tripathy S."/>
            <person name="Grunwald N."/>
            <person name="Machado M."/>
            <person name="Johnson C.S."/>
            <person name="Walker B."/>
            <person name="Young S."/>
            <person name="Zeng Q."/>
            <person name="Gargeya S."/>
            <person name="Fitzgerald M."/>
            <person name="Haas B."/>
            <person name="Abouelleil A."/>
            <person name="Allen A.W."/>
            <person name="Alvarado L."/>
            <person name="Arachchi H.M."/>
            <person name="Berlin A.M."/>
            <person name="Chapman S.B."/>
            <person name="Gainer-Dewar J."/>
            <person name="Goldberg J."/>
            <person name="Griggs A."/>
            <person name="Gujja S."/>
            <person name="Hansen M."/>
            <person name="Howarth C."/>
            <person name="Imamovic A."/>
            <person name="Ireland A."/>
            <person name="Larimer J."/>
            <person name="McCowan C."/>
            <person name="Murphy C."/>
            <person name="Pearson M."/>
            <person name="Poon T.W."/>
            <person name="Priest M."/>
            <person name="Roberts A."/>
            <person name="Saif S."/>
            <person name="Shea T."/>
            <person name="Sisk P."/>
            <person name="Sykes S."/>
            <person name="Wortman J."/>
            <person name="Nusbaum C."/>
            <person name="Birren B."/>
        </authorList>
    </citation>
    <scope>NUCLEOTIDE SEQUENCE [LARGE SCALE GENOMIC DNA]</scope>
    <source>
        <strain evidence="1 2">P1976</strain>
    </source>
</reference>
<comment type="caution">
    <text evidence="1">The sequence shown here is derived from an EMBL/GenBank/DDBJ whole genome shotgun (WGS) entry which is preliminary data.</text>
</comment>